<name>A0A939NKV6_PRORE</name>
<dbReference type="EMBL" id="JAGETQ010000140">
    <property type="protein sequence ID" value="MBO1916534.1"/>
    <property type="molecule type" value="Genomic_DNA"/>
</dbReference>
<sequence>MEVDKPGKDSFELRKQAQTKRLLPVKALGADDRNPEANEMDLRYLASRFDPASLDLI</sequence>
<evidence type="ECO:0000313" key="2">
    <source>
        <dbReference type="Proteomes" id="UP000664477"/>
    </source>
</evidence>
<gene>
    <name evidence="1" type="ORF">J4727_17180</name>
</gene>
<comment type="caution">
    <text evidence="1">The sequence shown here is derived from an EMBL/GenBank/DDBJ whole genome shotgun (WGS) entry which is preliminary data.</text>
</comment>
<protein>
    <submittedName>
        <fullName evidence="1">Uncharacterized protein</fullName>
    </submittedName>
</protein>
<proteinExistence type="predicted"/>
<dbReference type="AlphaFoldDB" id="A0A939NKV6"/>
<organism evidence="1 2">
    <name type="scientific">Providencia rettgeri</name>
    <dbReference type="NCBI Taxonomy" id="587"/>
    <lineage>
        <taxon>Bacteria</taxon>
        <taxon>Pseudomonadati</taxon>
        <taxon>Pseudomonadota</taxon>
        <taxon>Gammaproteobacteria</taxon>
        <taxon>Enterobacterales</taxon>
        <taxon>Morganellaceae</taxon>
        <taxon>Providencia</taxon>
    </lineage>
</organism>
<accession>A0A939NKV6</accession>
<reference evidence="1" key="1">
    <citation type="submission" date="2021-03" db="EMBL/GenBank/DDBJ databases">
        <title>Molecular epidemiology and mechanisms of colistin and carbapenem resistance in Enterobacteriaceae from clinical isolates, the environment and porcine samples in Pretoria, South Africa.</title>
        <authorList>
            <person name="Bogoshi D."/>
            <person name="Mbelle N.M."/>
            <person name="Naidoo V."/>
            <person name="Osei Sekyere J."/>
        </authorList>
    </citation>
    <scope>NUCLEOTIDE SEQUENCE</scope>
    <source>
        <strain evidence="1">C052</strain>
    </source>
</reference>
<dbReference type="Proteomes" id="UP000664477">
    <property type="component" value="Unassembled WGS sequence"/>
</dbReference>
<evidence type="ECO:0000313" key="1">
    <source>
        <dbReference type="EMBL" id="MBO1916534.1"/>
    </source>
</evidence>